<feature type="domain" description="HTH CENPB-type" evidence="2">
    <location>
        <begin position="151"/>
        <end position="222"/>
    </location>
</feature>
<evidence type="ECO:0000313" key="3">
    <source>
        <dbReference type="EMBL" id="CAF1502233.1"/>
    </source>
</evidence>
<protein>
    <recommendedName>
        <fullName evidence="2">HTH CENPB-type domain-containing protein</fullName>
    </recommendedName>
</protein>
<dbReference type="EMBL" id="CAJNOT010007160">
    <property type="protein sequence ID" value="CAF1502233.1"/>
    <property type="molecule type" value="Genomic_DNA"/>
</dbReference>
<sequence>MNPSNIIQYLAELVNIKLNLNTTQVSQKEREVAEHLSETINSFTDCKQYHYEEEITLDLADKSDESDNSDPDTVYCEESISKSYDEWKDKENVLEPRHLRKYSLDFMKEVVDFADAKDQNGKRRRSWKTIYNRYRTLPDQTYVNRFRKYIQQHGTKHQKIQNIDELVFKKFVHAREQSLPIHDLDIRRWALKAAHEHQLEGFKASDKWLYNFKWNYKTLSRKITNIITKKEISNWNEVEMSKQNFLKQFNKLSSNYSVHEILNTDQVGVEREQHSTRTLSFQGEKKTYDIVSSKNAISHSYTIQSTISLAGQHVGPILLCLQENERKMGDIVKNRLFVPKNVVITCSSSGKLTSSLVSYWLDKCLLPSIGKKYLLLFDSWSAQNDTKIYESSKTIRKHVERIQIPQHTTADIQPLDKYYNRQMKNFIKRLYNHVALDEIPINLYERNNIIKLVSLVHNQLSAPVFNKMICYAWFACGYTKDDPSPFENINDVCFPYETTHVKCEDL</sequence>
<organism evidence="3 4">
    <name type="scientific">Rotaria sordida</name>
    <dbReference type="NCBI Taxonomy" id="392033"/>
    <lineage>
        <taxon>Eukaryota</taxon>
        <taxon>Metazoa</taxon>
        <taxon>Spiralia</taxon>
        <taxon>Gnathifera</taxon>
        <taxon>Rotifera</taxon>
        <taxon>Eurotatoria</taxon>
        <taxon>Bdelloidea</taxon>
        <taxon>Philodinida</taxon>
        <taxon>Philodinidae</taxon>
        <taxon>Rotaria</taxon>
    </lineage>
</organism>
<dbReference type="Proteomes" id="UP000663864">
    <property type="component" value="Unassembled WGS sequence"/>
</dbReference>
<dbReference type="Pfam" id="PF03184">
    <property type="entry name" value="DDE_1"/>
    <property type="match status" value="1"/>
</dbReference>
<dbReference type="PROSITE" id="PS51253">
    <property type="entry name" value="HTH_CENPB"/>
    <property type="match status" value="1"/>
</dbReference>
<accession>A0A815T6D5</accession>
<dbReference type="InterPro" id="IPR006600">
    <property type="entry name" value="HTH_CenpB_DNA-bd_dom"/>
</dbReference>
<keyword evidence="1" id="KW-0238">DNA-binding</keyword>
<dbReference type="Gene3D" id="1.10.10.60">
    <property type="entry name" value="Homeodomain-like"/>
    <property type="match status" value="1"/>
</dbReference>
<evidence type="ECO:0000256" key="1">
    <source>
        <dbReference type="ARBA" id="ARBA00023125"/>
    </source>
</evidence>
<reference evidence="3" key="1">
    <citation type="submission" date="2021-02" db="EMBL/GenBank/DDBJ databases">
        <authorList>
            <person name="Nowell W R."/>
        </authorList>
    </citation>
    <scope>NUCLEOTIDE SEQUENCE</scope>
</reference>
<proteinExistence type="predicted"/>
<dbReference type="AlphaFoldDB" id="A0A815T6D5"/>
<dbReference type="SMART" id="SM00674">
    <property type="entry name" value="CENPB"/>
    <property type="match status" value="1"/>
</dbReference>
<evidence type="ECO:0000259" key="2">
    <source>
        <dbReference type="PROSITE" id="PS51253"/>
    </source>
</evidence>
<comment type="caution">
    <text evidence="3">The sequence shown here is derived from an EMBL/GenBank/DDBJ whole genome shotgun (WGS) entry which is preliminary data.</text>
</comment>
<name>A0A815T6D5_9BILA</name>
<evidence type="ECO:0000313" key="4">
    <source>
        <dbReference type="Proteomes" id="UP000663864"/>
    </source>
</evidence>
<gene>
    <name evidence="3" type="ORF">ZHD862_LOCUS37503</name>
</gene>
<dbReference type="SUPFAM" id="SSF46689">
    <property type="entry name" value="Homeodomain-like"/>
    <property type="match status" value="1"/>
</dbReference>
<dbReference type="InterPro" id="IPR009057">
    <property type="entry name" value="Homeodomain-like_sf"/>
</dbReference>
<dbReference type="GO" id="GO:0003677">
    <property type="term" value="F:DNA binding"/>
    <property type="evidence" value="ECO:0007669"/>
    <property type="project" value="UniProtKB-KW"/>
</dbReference>
<dbReference type="InterPro" id="IPR004875">
    <property type="entry name" value="DDE_SF_endonuclease_dom"/>
</dbReference>